<dbReference type="PANTHER" id="PTHR30481:SF3">
    <property type="entry name" value="DNA ADENINE METHYLASE"/>
    <property type="match status" value="1"/>
</dbReference>
<dbReference type="STRING" id="1666911.HLUCCA11_20890"/>
<dbReference type="InterPro" id="IPR012327">
    <property type="entry name" value="MeTrfase_D12"/>
</dbReference>
<accession>A0A0P8BV13</accession>
<dbReference type="Pfam" id="PF02086">
    <property type="entry name" value="MethyltransfD12"/>
    <property type="match status" value="1"/>
</dbReference>
<dbReference type="EC" id="2.1.1.72" evidence="2 7"/>
<dbReference type="EMBL" id="LJZR01000049">
    <property type="protein sequence ID" value="KPQ32677.1"/>
    <property type="molecule type" value="Genomic_DNA"/>
</dbReference>
<dbReference type="Gene3D" id="3.40.50.150">
    <property type="entry name" value="Vaccinia Virus protein VP39"/>
    <property type="match status" value="1"/>
</dbReference>
<keyword evidence="3 7" id="KW-0489">Methyltransferase</keyword>
<comment type="catalytic activity">
    <reaction evidence="6 7">
        <text>a 2'-deoxyadenosine in DNA + S-adenosyl-L-methionine = an N(6)-methyl-2'-deoxyadenosine in DNA + S-adenosyl-L-homocysteine + H(+)</text>
        <dbReference type="Rhea" id="RHEA:15197"/>
        <dbReference type="Rhea" id="RHEA-COMP:12418"/>
        <dbReference type="Rhea" id="RHEA-COMP:12419"/>
        <dbReference type="ChEBI" id="CHEBI:15378"/>
        <dbReference type="ChEBI" id="CHEBI:57856"/>
        <dbReference type="ChEBI" id="CHEBI:59789"/>
        <dbReference type="ChEBI" id="CHEBI:90615"/>
        <dbReference type="ChEBI" id="CHEBI:90616"/>
        <dbReference type="EC" id="2.1.1.72"/>
    </reaction>
</comment>
<comment type="similarity">
    <text evidence="1 7">Belongs to the N(4)/N(6)-methyltransferase family.</text>
</comment>
<organism evidence="8 9">
    <name type="scientific">Phormidesmis priestleyi Ana</name>
    <dbReference type="NCBI Taxonomy" id="1666911"/>
    <lineage>
        <taxon>Bacteria</taxon>
        <taxon>Bacillati</taxon>
        <taxon>Cyanobacteriota</taxon>
        <taxon>Cyanophyceae</taxon>
        <taxon>Leptolyngbyales</taxon>
        <taxon>Leptolyngbyaceae</taxon>
        <taxon>Phormidesmis</taxon>
    </lineage>
</organism>
<dbReference type="InterPro" id="IPR002052">
    <property type="entry name" value="DNA_methylase_N6_adenine_CS"/>
</dbReference>
<evidence type="ECO:0000256" key="6">
    <source>
        <dbReference type="ARBA" id="ARBA00047942"/>
    </source>
</evidence>
<dbReference type="InterPro" id="IPR012263">
    <property type="entry name" value="M_m6A_EcoRV"/>
</dbReference>
<dbReference type="GO" id="GO:0032259">
    <property type="term" value="P:methylation"/>
    <property type="evidence" value="ECO:0007669"/>
    <property type="project" value="UniProtKB-KW"/>
</dbReference>
<dbReference type="AlphaFoldDB" id="A0A0P8BV13"/>
<gene>
    <name evidence="8" type="primary">dam-2</name>
    <name evidence="8" type="ORF">HLUCCA11_20890</name>
</gene>
<dbReference type="GO" id="GO:0006298">
    <property type="term" value="P:mismatch repair"/>
    <property type="evidence" value="ECO:0007669"/>
    <property type="project" value="TreeGrafter"/>
</dbReference>
<evidence type="ECO:0000313" key="8">
    <source>
        <dbReference type="EMBL" id="KPQ32677.1"/>
    </source>
</evidence>
<evidence type="ECO:0000256" key="3">
    <source>
        <dbReference type="ARBA" id="ARBA00022603"/>
    </source>
</evidence>
<dbReference type="InterPro" id="IPR029063">
    <property type="entry name" value="SAM-dependent_MTases_sf"/>
</dbReference>
<evidence type="ECO:0000256" key="7">
    <source>
        <dbReference type="RuleBase" id="RU361257"/>
    </source>
</evidence>
<evidence type="ECO:0000256" key="4">
    <source>
        <dbReference type="ARBA" id="ARBA00022679"/>
    </source>
</evidence>
<reference evidence="8 9" key="1">
    <citation type="submission" date="2015-09" db="EMBL/GenBank/DDBJ databases">
        <title>Identification and resolution of microdiversity through metagenomic sequencing of parallel consortia.</title>
        <authorList>
            <person name="Nelson W.C."/>
            <person name="Romine M.F."/>
            <person name="Lindemann S.R."/>
        </authorList>
    </citation>
    <scope>NUCLEOTIDE SEQUENCE [LARGE SCALE GENOMIC DNA]</scope>
    <source>
        <strain evidence="8">Ana</strain>
    </source>
</reference>
<protein>
    <recommendedName>
        <fullName evidence="2 7">Site-specific DNA-methyltransferase (adenine-specific)</fullName>
        <ecNumber evidence="2 7">2.1.1.72</ecNumber>
    </recommendedName>
</protein>
<dbReference type="Gene3D" id="1.10.1020.10">
    <property type="entry name" value="Adenine-specific Methyltransferase, Domain 2"/>
    <property type="match status" value="1"/>
</dbReference>
<dbReference type="PROSITE" id="PS00092">
    <property type="entry name" value="N6_MTASE"/>
    <property type="match status" value="1"/>
</dbReference>
<dbReference type="PIRSF" id="PIRSF000398">
    <property type="entry name" value="M_m6A_EcoRV"/>
    <property type="match status" value="1"/>
</dbReference>
<dbReference type="Proteomes" id="UP000050465">
    <property type="component" value="Unassembled WGS sequence"/>
</dbReference>
<keyword evidence="4 7" id="KW-0808">Transferase</keyword>
<dbReference type="PANTHER" id="PTHR30481">
    <property type="entry name" value="DNA ADENINE METHYLASE"/>
    <property type="match status" value="1"/>
</dbReference>
<evidence type="ECO:0000256" key="2">
    <source>
        <dbReference type="ARBA" id="ARBA00011900"/>
    </source>
</evidence>
<evidence type="ECO:0000256" key="5">
    <source>
        <dbReference type="ARBA" id="ARBA00022691"/>
    </source>
</evidence>
<name>A0A0P8BV13_9CYAN</name>
<evidence type="ECO:0000313" key="9">
    <source>
        <dbReference type="Proteomes" id="UP000050465"/>
    </source>
</evidence>
<dbReference type="GO" id="GO:0009007">
    <property type="term" value="F:site-specific DNA-methyltransferase (adenine-specific) activity"/>
    <property type="evidence" value="ECO:0007669"/>
    <property type="project" value="UniProtKB-UniRule"/>
</dbReference>
<dbReference type="PRINTS" id="PR00505">
    <property type="entry name" value="D12N6MTFRASE"/>
</dbReference>
<proteinExistence type="inferred from homology"/>
<sequence length="317" mass="36096">MAMANLPHFIQYQGSKRNLAKHILQLFPKKFSRLVEPFAGTAAISVATSASQITQSFWLNDLNKPLIELLELSIERPDEIADFYLKLWNEQHTNSVAHYFEVRSKFNETNDPRLFLYLLARCVKGSVRYNSEGLFNQSPDKRRKGTRPETMRKNIAGVSSLLKGKCKFTSLDYREVLEQVQEGDFIYMDPPYQGVCGNRDSRYLSGINFDDFVLALERLNRKVAAFAISYDGKLGNKAFGKVLPERLNLKRIEIEVGRSSQSTLLGKEETTIESLYLSPSLSTSLTNTEICDFKYIGKKPKQLTLLEKHGEFAAATR</sequence>
<dbReference type="GO" id="GO:0009307">
    <property type="term" value="P:DNA restriction-modification system"/>
    <property type="evidence" value="ECO:0007669"/>
    <property type="project" value="InterPro"/>
</dbReference>
<evidence type="ECO:0000256" key="1">
    <source>
        <dbReference type="ARBA" id="ARBA00006594"/>
    </source>
</evidence>
<keyword evidence="5 7" id="KW-0949">S-adenosyl-L-methionine</keyword>
<comment type="caution">
    <text evidence="8">The sequence shown here is derived from an EMBL/GenBank/DDBJ whole genome shotgun (WGS) entry which is preliminary data.</text>
</comment>
<dbReference type="SUPFAM" id="SSF53335">
    <property type="entry name" value="S-adenosyl-L-methionine-dependent methyltransferases"/>
    <property type="match status" value="1"/>
</dbReference>
<dbReference type="PATRIC" id="fig|1666911.3.peg.3126"/>
<dbReference type="NCBIfam" id="TIGR00571">
    <property type="entry name" value="dam"/>
    <property type="match status" value="1"/>
</dbReference>
<dbReference type="GO" id="GO:1904047">
    <property type="term" value="F:S-adenosyl-L-methionine binding"/>
    <property type="evidence" value="ECO:0007669"/>
    <property type="project" value="TreeGrafter"/>
</dbReference>
<dbReference type="InterPro" id="IPR023095">
    <property type="entry name" value="Ade_MeTrfase_dom_2"/>
</dbReference>
<dbReference type="GO" id="GO:0043565">
    <property type="term" value="F:sequence-specific DNA binding"/>
    <property type="evidence" value="ECO:0007669"/>
    <property type="project" value="TreeGrafter"/>
</dbReference>